<sequence>MTAYRGLDPYLGVFTGVLAFFLDEIHPRTARPEADRLVELLRWKYRRFQEKRRAEILALDLS</sequence>
<keyword evidence="2" id="KW-1185">Reference proteome</keyword>
<dbReference type="InterPro" id="IPR024242">
    <property type="entry name" value="NCE101"/>
</dbReference>
<dbReference type="EMBL" id="KN831768">
    <property type="protein sequence ID" value="KIM49320.1"/>
    <property type="molecule type" value="Genomic_DNA"/>
</dbReference>
<dbReference type="STRING" id="686832.A0A0C3CKU8"/>
<evidence type="ECO:0000313" key="1">
    <source>
        <dbReference type="EMBL" id="KIM49320.1"/>
    </source>
</evidence>
<dbReference type="HOGENOM" id="CLU_188578_0_1_1"/>
<name>A0A0C3CKU8_HEBCY</name>
<organism evidence="1 2">
    <name type="scientific">Hebeloma cylindrosporum</name>
    <dbReference type="NCBI Taxonomy" id="76867"/>
    <lineage>
        <taxon>Eukaryota</taxon>
        <taxon>Fungi</taxon>
        <taxon>Dikarya</taxon>
        <taxon>Basidiomycota</taxon>
        <taxon>Agaricomycotina</taxon>
        <taxon>Agaricomycetes</taxon>
        <taxon>Agaricomycetidae</taxon>
        <taxon>Agaricales</taxon>
        <taxon>Agaricineae</taxon>
        <taxon>Hymenogastraceae</taxon>
        <taxon>Hebeloma</taxon>
    </lineage>
</organism>
<evidence type="ECO:0000313" key="2">
    <source>
        <dbReference type="Proteomes" id="UP000053424"/>
    </source>
</evidence>
<dbReference type="Proteomes" id="UP000053424">
    <property type="component" value="Unassembled WGS sequence"/>
</dbReference>
<reference evidence="2" key="2">
    <citation type="submission" date="2015-01" db="EMBL/GenBank/DDBJ databases">
        <title>Evolutionary Origins and Diversification of the Mycorrhizal Mutualists.</title>
        <authorList>
            <consortium name="DOE Joint Genome Institute"/>
            <consortium name="Mycorrhizal Genomics Consortium"/>
            <person name="Kohler A."/>
            <person name="Kuo A."/>
            <person name="Nagy L.G."/>
            <person name="Floudas D."/>
            <person name="Copeland A."/>
            <person name="Barry K.W."/>
            <person name="Cichocki N."/>
            <person name="Veneault-Fourrey C."/>
            <person name="LaButti K."/>
            <person name="Lindquist E.A."/>
            <person name="Lipzen A."/>
            <person name="Lundell T."/>
            <person name="Morin E."/>
            <person name="Murat C."/>
            <person name="Riley R."/>
            <person name="Ohm R."/>
            <person name="Sun H."/>
            <person name="Tunlid A."/>
            <person name="Henrissat B."/>
            <person name="Grigoriev I.V."/>
            <person name="Hibbett D.S."/>
            <person name="Martin F."/>
        </authorList>
    </citation>
    <scope>NUCLEOTIDE SEQUENCE [LARGE SCALE GENOMIC DNA]</scope>
    <source>
        <strain evidence="2">h7</strain>
    </source>
</reference>
<protein>
    <submittedName>
        <fullName evidence="1">Uncharacterized protein</fullName>
    </submittedName>
</protein>
<dbReference type="OrthoDB" id="2155101at2759"/>
<accession>A0A0C3CKU8</accession>
<proteinExistence type="predicted"/>
<dbReference type="AlphaFoldDB" id="A0A0C3CKU8"/>
<reference evidence="1 2" key="1">
    <citation type="submission" date="2014-04" db="EMBL/GenBank/DDBJ databases">
        <authorList>
            <consortium name="DOE Joint Genome Institute"/>
            <person name="Kuo A."/>
            <person name="Gay G."/>
            <person name="Dore J."/>
            <person name="Kohler A."/>
            <person name="Nagy L.G."/>
            <person name="Floudas D."/>
            <person name="Copeland A."/>
            <person name="Barry K.W."/>
            <person name="Cichocki N."/>
            <person name="Veneault-Fourrey C."/>
            <person name="LaButti K."/>
            <person name="Lindquist E.A."/>
            <person name="Lipzen A."/>
            <person name="Lundell T."/>
            <person name="Morin E."/>
            <person name="Murat C."/>
            <person name="Sun H."/>
            <person name="Tunlid A."/>
            <person name="Henrissat B."/>
            <person name="Grigoriev I.V."/>
            <person name="Hibbett D.S."/>
            <person name="Martin F."/>
            <person name="Nordberg H.P."/>
            <person name="Cantor M.N."/>
            <person name="Hua S.X."/>
        </authorList>
    </citation>
    <scope>NUCLEOTIDE SEQUENCE [LARGE SCALE GENOMIC DNA]</scope>
    <source>
        <strain evidence="2">h7</strain>
    </source>
</reference>
<dbReference type="Pfam" id="PF11654">
    <property type="entry name" value="NCE101"/>
    <property type="match status" value="1"/>
</dbReference>
<dbReference type="GO" id="GO:0009306">
    <property type="term" value="P:protein secretion"/>
    <property type="evidence" value="ECO:0007669"/>
    <property type="project" value="InterPro"/>
</dbReference>
<gene>
    <name evidence="1" type="ORF">M413DRAFT_60383</name>
</gene>